<evidence type="ECO:0000313" key="3">
    <source>
        <dbReference type="Proteomes" id="UP001565368"/>
    </source>
</evidence>
<evidence type="ECO:0000256" key="1">
    <source>
        <dbReference type="SAM" id="MobiDB-lite"/>
    </source>
</evidence>
<organism evidence="2 3">
    <name type="scientific">Vanrija albida</name>
    <dbReference type="NCBI Taxonomy" id="181172"/>
    <lineage>
        <taxon>Eukaryota</taxon>
        <taxon>Fungi</taxon>
        <taxon>Dikarya</taxon>
        <taxon>Basidiomycota</taxon>
        <taxon>Agaricomycotina</taxon>
        <taxon>Tremellomycetes</taxon>
        <taxon>Trichosporonales</taxon>
        <taxon>Trichosporonaceae</taxon>
        <taxon>Vanrija</taxon>
    </lineage>
</organism>
<dbReference type="Proteomes" id="UP001565368">
    <property type="component" value="Unassembled WGS sequence"/>
</dbReference>
<protein>
    <submittedName>
        <fullName evidence="2">Uncharacterized protein</fullName>
    </submittedName>
</protein>
<accession>A0ABR3PVL8</accession>
<name>A0ABR3PVL8_9TREE</name>
<keyword evidence="3" id="KW-1185">Reference proteome</keyword>
<dbReference type="EMBL" id="JBBXJM010000006">
    <property type="protein sequence ID" value="KAL1406177.1"/>
    <property type="molecule type" value="Genomic_DNA"/>
</dbReference>
<evidence type="ECO:0000313" key="2">
    <source>
        <dbReference type="EMBL" id="KAL1406177.1"/>
    </source>
</evidence>
<feature type="compositionally biased region" description="Basic and acidic residues" evidence="1">
    <location>
        <begin position="217"/>
        <end position="228"/>
    </location>
</feature>
<feature type="region of interest" description="Disordered" evidence="1">
    <location>
        <begin position="1"/>
        <end position="29"/>
    </location>
</feature>
<proteinExistence type="predicted"/>
<reference evidence="2 3" key="1">
    <citation type="submission" date="2023-08" db="EMBL/GenBank/DDBJ databases">
        <title>Annotated Genome Sequence of Vanrija albida AlHP1.</title>
        <authorList>
            <person name="Herzog R."/>
        </authorList>
    </citation>
    <scope>NUCLEOTIDE SEQUENCE [LARGE SCALE GENOMIC DNA]</scope>
    <source>
        <strain evidence="2 3">AlHP1</strain>
    </source>
</reference>
<feature type="compositionally biased region" description="Low complexity" evidence="1">
    <location>
        <begin position="120"/>
        <end position="137"/>
    </location>
</feature>
<feature type="compositionally biased region" description="Polar residues" evidence="1">
    <location>
        <begin position="331"/>
        <end position="356"/>
    </location>
</feature>
<feature type="compositionally biased region" description="Basic and acidic residues" evidence="1">
    <location>
        <begin position="358"/>
        <end position="369"/>
    </location>
</feature>
<feature type="compositionally biased region" description="Low complexity" evidence="1">
    <location>
        <begin position="259"/>
        <end position="282"/>
    </location>
</feature>
<feature type="compositionally biased region" description="Pro residues" evidence="1">
    <location>
        <begin position="138"/>
        <end position="158"/>
    </location>
</feature>
<dbReference type="GeneID" id="95988907"/>
<feature type="compositionally biased region" description="Basic and acidic residues" evidence="1">
    <location>
        <begin position="285"/>
        <end position="295"/>
    </location>
</feature>
<feature type="region of interest" description="Disordered" evidence="1">
    <location>
        <begin position="120"/>
        <end position="375"/>
    </location>
</feature>
<dbReference type="RefSeq" id="XP_069206121.1">
    <property type="nucleotide sequence ID" value="XM_069356280.1"/>
</dbReference>
<gene>
    <name evidence="2" type="ORF">Q8F55_007864</name>
</gene>
<feature type="compositionally biased region" description="Pro residues" evidence="1">
    <location>
        <begin position="11"/>
        <end position="24"/>
    </location>
</feature>
<feature type="compositionally biased region" description="Pro residues" evidence="1">
    <location>
        <begin position="245"/>
        <end position="258"/>
    </location>
</feature>
<sequence>MTASAWGHHPSPAPPHVPPNPSHPTAPLGPFNFTYAPSAGADPVTLRGVITPLSAPLPAYLAQNEHAGQPLRTFIYADFVQRQADPVPLPVCTCVHFPSGGQQAAVHSVPVFRVDVPQAAPAGPASTPGGVLSDLPQPAAPTTPADPPPSVPSHPDPPGRASTGIQTDPAGPARPKASILQPPERPPRRRVVSKNASANPATPAREANPKPAADTSEPTHDYDRRLEDVGSTPHHTPKARRSRPLPAPPVPPLPPLNPPKSLHLGSTAASSLSGSPLVSPPLKDSLVKDKGKAKVVEPILISQDRTWPRARFGPRPPVPATPFPLTLDTGGIQSNTARPSSSQRSSLPEAWTNGSERPSVESKSRDVSDWRLAMG</sequence>
<comment type="caution">
    <text evidence="2">The sequence shown here is derived from an EMBL/GenBank/DDBJ whole genome shotgun (WGS) entry which is preliminary data.</text>
</comment>